<dbReference type="GO" id="GO:0046872">
    <property type="term" value="F:metal ion binding"/>
    <property type="evidence" value="ECO:0007669"/>
    <property type="project" value="UniProtKB-KW"/>
</dbReference>
<dbReference type="InterPro" id="IPR017900">
    <property type="entry name" value="4Fe4S_Fe_S_CS"/>
</dbReference>
<evidence type="ECO:0000313" key="6">
    <source>
        <dbReference type="EMBL" id="MCP1673611.1"/>
    </source>
</evidence>
<evidence type="ECO:0000256" key="2">
    <source>
        <dbReference type="ARBA" id="ARBA00022723"/>
    </source>
</evidence>
<keyword evidence="1" id="KW-0004">4Fe-4S</keyword>
<dbReference type="RefSeq" id="WP_253474323.1">
    <property type="nucleotide sequence ID" value="NZ_JALJXV010000002.1"/>
</dbReference>
<feature type="domain" description="4Fe-4S ferredoxin-type" evidence="5">
    <location>
        <begin position="427"/>
        <end position="456"/>
    </location>
</feature>
<protein>
    <submittedName>
        <fullName evidence="6">Ferredoxin</fullName>
    </submittedName>
</protein>
<evidence type="ECO:0000259" key="5">
    <source>
        <dbReference type="PROSITE" id="PS51379"/>
    </source>
</evidence>
<dbReference type="PROSITE" id="PS51379">
    <property type="entry name" value="4FE4S_FER_2"/>
    <property type="match status" value="3"/>
</dbReference>
<dbReference type="EMBL" id="JALJXV010000002">
    <property type="protein sequence ID" value="MCP1673611.1"/>
    <property type="molecule type" value="Genomic_DNA"/>
</dbReference>
<evidence type="ECO:0000256" key="1">
    <source>
        <dbReference type="ARBA" id="ARBA00022485"/>
    </source>
</evidence>
<dbReference type="SUPFAM" id="SSF54862">
    <property type="entry name" value="4Fe-4S ferredoxins"/>
    <property type="match status" value="1"/>
</dbReference>
<dbReference type="InterPro" id="IPR050572">
    <property type="entry name" value="Fe-S_Ferredoxin"/>
</dbReference>
<sequence length="572" mass="61793">MTEFLSVYVGVPLPASGKNAAARDSALQAALAVDVEPTSLVGYRSAGYVLVVGPEEGALAAAASLQKHLRVTVVVTADAATLSAELAAVRDDPAVVVLRGSLASLQGHLGHFVAHLQPAQGEALNISELNDSGHPYFDLVVDLQPEAAIGFEVPPFGYYPVGDDDPRLQRALDEIPEMTGEFEKPKFFNYNPDICAHGDSGLTGCTRCLDACPTGAIGSIGDAIEVDPYLCQGGGSCTSVCPTGAIIYAYPGPRDQIARVKAMLAAYREAGGERPILLFHDEEAGVERLRRIAAELPDRVIPVRVAEVGAAGMDLWFSAFAYGAEQVVLLDTEQLAPMVRRAMREQISYAQPLLAGMGYGADALRWLDDAADAHAALADFDGLGVTPATFDTFNEKRGTLRLAIDHLFEHAPEQQHNVALPSGAPFGQVLVNEDACTLCMSCPQVCPTRALTDAGDKPQLRFVEDLCVQCGLCQTACPEDAIQLEPRFLYDREERRQLRVLNEEEPFRCISCGKPFATPSVINRMTERLGSHHMFQGDEALRRLKMCGDCRVVDLFKDDFEAGSKPKWYGPQ</sequence>
<dbReference type="PROSITE" id="PS00198">
    <property type="entry name" value="4FE4S_FER_1"/>
    <property type="match status" value="1"/>
</dbReference>
<proteinExistence type="predicted"/>
<evidence type="ECO:0000313" key="7">
    <source>
        <dbReference type="Proteomes" id="UP001205843"/>
    </source>
</evidence>
<name>A0AAE3KAM8_9GAMM</name>
<keyword evidence="3" id="KW-0408">Iron</keyword>
<dbReference type="PANTHER" id="PTHR43687">
    <property type="entry name" value="ADENYLYLSULFATE REDUCTASE, BETA SUBUNIT"/>
    <property type="match status" value="1"/>
</dbReference>
<accession>A0AAE3KAM8</accession>
<dbReference type="GO" id="GO:0051539">
    <property type="term" value="F:4 iron, 4 sulfur cluster binding"/>
    <property type="evidence" value="ECO:0007669"/>
    <property type="project" value="UniProtKB-KW"/>
</dbReference>
<dbReference type="Pfam" id="PF12838">
    <property type="entry name" value="Fer4_7"/>
    <property type="match status" value="1"/>
</dbReference>
<evidence type="ECO:0000256" key="4">
    <source>
        <dbReference type="ARBA" id="ARBA00023014"/>
    </source>
</evidence>
<reference evidence="6" key="1">
    <citation type="submission" date="2022-03" db="EMBL/GenBank/DDBJ databases">
        <title>Genomic Encyclopedia of Type Strains, Phase III (KMG-III): the genomes of soil and plant-associated and newly described type strains.</title>
        <authorList>
            <person name="Whitman W."/>
        </authorList>
    </citation>
    <scope>NUCLEOTIDE SEQUENCE</scope>
    <source>
        <strain evidence="6">ANL 6-2</strain>
    </source>
</reference>
<dbReference type="Pfam" id="PF00037">
    <property type="entry name" value="Fer4"/>
    <property type="match status" value="1"/>
</dbReference>
<feature type="domain" description="4Fe-4S ferredoxin-type" evidence="5">
    <location>
        <begin position="222"/>
        <end position="251"/>
    </location>
</feature>
<keyword evidence="4" id="KW-0411">Iron-sulfur</keyword>
<dbReference type="Proteomes" id="UP001205843">
    <property type="component" value="Unassembled WGS sequence"/>
</dbReference>
<dbReference type="PANTHER" id="PTHR43687:SF4">
    <property type="entry name" value="BLR5484 PROTEIN"/>
    <property type="match status" value="1"/>
</dbReference>
<dbReference type="Gene3D" id="3.30.70.20">
    <property type="match status" value="2"/>
</dbReference>
<organism evidence="6 7">
    <name type="scientific">Natronocella acetinitrilica</name>
    <dbReference type="NCBI Taxonomy" id="414046"/>
    <lineage>
        <taxon>Bacteria</taxon>
        <taxon>Pseudomonadati</taxon>
        <taxon>Pseudomonadota</taxon>
        <taxon>Gammaproteobacteria</taxon>
        <taxon>Chromatiales</taxon>
        <taxon>Ectothiorhodospiraceae</taxon>
        <taxon>Natronocella</taxon>
    </lineage>
</organism>
<comment type="caution">
    <text evidence="6">The sequence shown here is derived from an EMBL/GenBank/DDBJ whole genome shotgun (WGS) entry which is preliminary data.</text>
</comment>
<dbReference type="AlphaFoldDB" id="A0AAE3KAM8"/>
<gene>
    <name evidence="6" type="ORF">J2T57_000710</name>
</gene>
<evidence type="ECO:0000256" key="3">
    <source>
        <dbReference type="ARBA" id="ARBA00023004"/>
    </source>
</evidence>
<dbReference type="InterPro" id="IPR017896">
    <property type="entry name" value="4Fe4S_Fe-S-bd"/>
</dbReference>
<feature type="domain" description="4Fe-4S ferredoxin-type" evidence="5">
    <location>
        <begin position="458"/>
        <end position="487"/>
    </location>
</feature>
<keyword evidence="7" id="KW-1185">Reference proteome</keyword>
<keyword evidence="2" id="KW-0479">Metal-binding</keyword>